<gene>
    <name evidence="2" type="ordered locus">SELR_pSRC102350</name>
</gene>
<dbReference type="PROSITE" id="PS50005">
    <property type="entry name" value="TPR"/>
    <property type="match status" value="1"/>
</dbReference>
<dbReference type="SUPFAM" id="SSF48452">
    <property type="entry name" value="TPR-like"/>
    <property type="match status" value="1"/>
</dbReference>
<dbReference type="RefSeq" id="WP_014431251.1">
    <property type="nucleotide sequence ID" value="NC_017078.1"/>
</dbReference>
<name>I0GWA5_SELRL</name>
<proteinExistence type="predicted"/>
<dbReference type="Gene3D" id="1.25.40.10">
    <property type="entry name" value="Tetratricopeptide repeat domain"/>
    <property type="match status" value="1"/>
</dbReference>
<feature type="repeat" description="TPR" evidence="1">
    <location>
        <begin position="80"/>
        <end position="113"/>
    </location>
</feature>
<dbReference type="OrthoDB" id="580767at2"/>
<dbReference type="InterPro" id="IPR019734">
    <property type="entry name" value="TPR_rpt"/>
</dbReference>
<dbReference type="Proteomes" id="UP000007887">
    <property type="component" value="Plasmid pSRC1"/>
</dbReference>
<geneLocation type="plasmid" evidence="2 3">
    <name>pSRC1</name>
</geneLocation>
<evidence type="ECO:0000256" key="1">
    <source>
        <dbReference type="PROSITE-ProRule" id="PRU00339"/>
    </source>
</evidence>
<dbReference type="EMBL" id="AP012299">
    <property type="protein sequence ID" value="BAL85042.1"/>
    <property type="molecule type" value="Genomic_DNA"/>
</dbReference>
<dbReference type="PATRIC" id="fig|927704.6.peg.3162"/>
<keyword evidence="2" id="KW-0614">Plasmid</keyword>
<keyword evidence="1" id="KW-0802">TPR repeat</keyword>
<protein>
    <submittedName>
        <fullName evidence="2">Uncharacterized protein</fullName>
    </submittedName>
</protein>
<organism evidence="2 3">
    <name type="scientific">Selenomonas ruminantium subsp. lactilytica (strain NBRC 103574 / TAM6421)</name>
    <dbReference type="NCBI Taxonomy" id="927704"/>
    <lineage>
        <taxon>Bacteria</taxon>
        <taxon>Bacillati</taxon>
        <taxon>Bacillota</taxon>
        <taxon>Negativicutes</taxon>
        <taxon>Selenomonadales</taxon>
        <taxon>Selenomonadaceae</taxon>
        <taxon>Selenomonas</taxon>
    </lineage>
</organism>
<reference evidence="2 3" key="1">
    <citation type="submission" date="2011-10" db="EMBL/GenBank/DDBJ databases">
        <title>Whole genome sequence of Selenomonas ruminantium subsp. lactilytica TAM6421.</title>
        <authorList>
            <person name="Oguchi A."/>
            <person name="Ankai A."/>
            <person name="Kaneko J."/>
            <person name="Yamada-Narita S."/>
            <person name="Fukui S."/>
            <person name="Takahashi M."/>
            <person name="Onodera T."/>
            <person name="Kojima S."/>
            <person name="Fushimi T."/>
            <person name="Abe N."/>
            <person name="Kamio Y."/>
            <person name="Yamazaki S."/>
            <person name="Fujita N."/>
        </authorList>
    </citation>
    <scope>NUCLEOTIDE SEQUENCE [LARGE SCALE GENOMIC DNA]</scope>
    <source>
        <strain evidence="3">NBRC 103574 / TAM6421</strain>
        <plasmid evidence="2 3">pSRC1</plasmid>
    </source>
</reference>
<dbReference type="KEGG" id="sri:SELR_pSRC102350"/>
<dbReference type="AlphaFoldDB" id="I0GWA5"/>
<evidence type="ECO:0000313" key="3">
    <source>
        <dbReference type="Proteomes" id="UP000007887"/>
    </source>
</evidence>
<evidence type="ECO:0000313" key="2">
    <source>
        <dbReference type="EMBL" id="BAL85042.1"/>
    </source>
</evidence>
<sequence>MTKEKYNELVQLVQDKSKLTPPLLTYNNYDNWEHKATLARLLNMYGLNYPKYAIELFRDAIAIPLNEKSSDRSSDIDLRAWALRDLSILESQQGDNEQALQHIEQAIDLAESRTDDYEFTIRGNLLMHKFLILCELGQAQEAEALADDMIERYKNAGSKNNSYVFYGNQCKAKLAAKRGKHAEVKEFMLKALDALDNTNEAVAASRTALLSINTAGASAMDLFKEMQQALPDAYHEIVYWDTNCFQDKR</sequence>
<dbReference type="HOGENOM" id="CLU_1115171_0_0_9"/>
<accession>I0GWA5</accession>
<dbReference type="InterPro" id="IPR011990">
    <property type="entry name" value="TPR-like_helical_dom_sf"/>
</dbReference>